<keyword evidence="1" id="KW-0479">Metal-binding</keyword>
<dbReference type="GO" id="GO:0005886">
    <property type="term" value="C:plasma membrane"/>
    <property type="evidence" value="ECO:0007669"/>
    <property type="project" value="UniProtKB-SubCell"/>
</dbReference>
<feature type="transmembrane region" description="Helical" evidence="1">
    <location>
        <begin position="26"/>
        <end position="47"/>
    </location>
</feature>
<keyword evidence="1" id="KW-1133">Transmembrane helix</keyword>
<dbReference type="AlphaFoldDB" id="A0A964TFN0"/>
<comment type="similarity">
    <text evidence="1">Belongs to the Brp/Blh beta-carotene diooxygenase family.</text>
</comment>
<comment type="function">
    <text evidence="1">Catalyzes the cleavage of beta-carotene at its central double bond (15,15') to yield two molecules of all-trans-retinal.</text>
</comment>
<organism evidence="2 3">
    <name type="scientific">Flagellimonas ochracea</name>
    <dbReference type="NCBI Taxonomy" id="2696472"/>
    <lineage>
        <taxon>Bacteria</taxon>
        <taxon>Pseudomonadati</taxon>
        <taxon>Bacteroidota</taxon>
        <taxon>Flavobacteriia</taxon>
        <taxon>Flavobacteriales</taxon>
        <taxon>Flavobacteriaceae</taxon>
        <taxon>Flagellimonas</taxon>
    </lineage>
</organism>
<dbReference type="Pfam" id="PF15461">
    <property type="entry name" value="BCD"/>
    <property type="match status" value="1"/>
</dbReference>
<comment type="subcellular location">
    <subcellularLocation>
        <location evidence="1">Cell membrane</location>
        <topology evidence="1">Multi-pass membrane protein</topology>
    </subcellularLocation>
</comment>
<keyword evidence="3" id="KW-1185">Reference proteome</keyword>
<feature type="transmembrane region" description="Helical" evidence="1">
    <location>
        <begin position="237"/>
        <end position="254"/>
    </location>
</feature>
<dbReference type="InterPro" id="IPR022270">
    <property type="entry name" value="Blh_diox"/>
</dbReference>
<dbReference type="RefSeq" id="WP_166524381.1">
    <property type="nucleotide sequence ID" value="NZ_JAAABI010000005.1"/>
</dbReference>
<reference evidence="2" key="1">
    <citation type="submission" date="2020-01" db="EMBL/GenBank/DDBJ databases">
        <title>Muricauda ochracea sp. nov., isolated from a tidal flat of Garorim bay in Korea.</title>
        <authorList>
            <person name="Kim D."/>
            <person name="Yoo Y."/>
            <person name="Kim J.-J."/>
        </authorList>
    </citation>
    <scope>NUCLEOTIDE SEQUENCE</scope>
    <source>
        <strain evidence="2">JGD-17</strain>
    </source>
</reference>
<comment type="caution">
    <text evidence="2">The sequence shown here is derived from an EMBL/GenBank/DDBJ whole genome shotgun (WGS) entry which is preliminary data.</text>
</comment>
<dbReference type="EC" id="1.13.11.63" evidence="1"/>
<sequence length="297" mass="34023">MIVATVFGLWLSVFLGDRSEAILSYVLILSFGVLHGANDIDLIGAYARKRGIKKSNFQYVIVYLLTILCIWSLFYVYPFLALIAFVLISGYHFGEQHWNKKISFAPFWKAVFYFLYGSFILFMIFYVNNEQVQVIIGEISGIKLSGQFYRFTLILLGLLLAVQWALGLLLGHLKHQFFFELFLLGIFYVIFKTSSLLLGFCIYFVIWHSVPSLLDQMKFLYGEISGKAFLKYLKSSFIYWLISVMGFFGIYLLLGSDDGFLVSALICFLAAITFPHVFIMSRLEKYLKADSKTDVGG</sequence>
<comment type="caution">
    <text evidence="1">Lacks conserved residue(s) required for the propagation of feature annotation.</text>
</comment>
<feature type="transmembrane region" description="Helical" evidence="1">
    <location>
        <begin position="260"/>
        <end position="279"/>
    </location>
</feature>
<dbReference type="EMBL" id="JAAABI010000005">
    <property type="protein sequence ID" value="NAY92971.1"/>
    <property type="molecule type" value="Genomic_DNA"/>
</dbReference>
<dbReference type="HAMAP" id="MF_02093">
    <property type="entry name" value="Beta_carotene_diox"/>
    <property type="match status" value="1"/>
</dbReference>
<proteinExistence type="inferred from homology"/>
<dbReference type="GO" id="GO:0003834">
    <property type="term" value="F:beta-carotene 15,15'-dioxygenase activity"/>
    <property type="evidence" value="ECO:0007669"/>
    <property type="project" value="UniProtKB-EC"/>
</dbReference>
<dbReference type="GO" id="GO:0005506">
    <property type="term" value="F:iron ion binding"/>
    <property type="evidence" value="ECO:0007669"/>
    <property type="project" value="UniProtKB-UniRule"/>
</dbReference>
<feature type="transmembrane region" description="Helical" evidence="1">
    <location>
        <begin position="182"/>
        <end position="207"/>
    </location>
</feature>
<feature type="transmembrane region" description="Helical" evidence="1">
    <location>
        <begin position="148"/>
        <end position="170"/>
    </location>
</feature>
<dbReference type="NCBIfam" id="TIGR03753">
    <property type="entry name" value="blh_monoox"/>
    <property type="match status" value="1"/>
</dbReference>
<keyword evidence="1" id="KW-0812">Transmembrane</keyword>
<protein>
    <recommendedName>
        <fullName evidence="1">Probable beta-carotene 15,15'-dioxygenase</fullName>
        <ecNumber evidence="1">1.13.11.63</ecNumber>
    </recommendedName>
</protein>
<feature type="transmembrane region" description="Helical" evidence="1">
    <location>
        <begin position="107"/>
        <end position="127"/>
    </location>
</feature>
<keyword evidence="1" id="KW-0408">Iron</keyword>
<keyword evidence="1" id="KW-0223">Dioxygenase</keyword>
<dbReference type="GO" id="GO:0010436">
    <property type="term" value="F:carotenoid dioxygenase activity"/>
    <property type="evidence" value="ECO:0007669"/>
    <property type="project" value="UniProtKB-UniRule"/>
</dbReference>
<evidence type="ECO:0000313" key="3">
    <source>
        <dbReference type="Proteomes" id="UP000667650"/>
    </source>
</evidence>
<keyword evidence="1 2" id="KW-0560">Oxidoreductase</keyword>
<keyword evidence="1" id="KW-1003">Cell membrane</keyword>
<comment type="catalytic activity">
    <reaction evidence="1">
        <text>all-trans-beta-carotene + O2 = 2 all-trans-retinal</text>
        <dbReference type="Rhea" id="RHEA:32887"/>
        <dbReference type="ChEBI" id="CHEBI:15379"/>
        <dbReference type="ChEBI" id="CHEBI:17579"/>
        <dbReference type="ChEBI" id="CHEBI:17898"/>
        <dbReference type="EC" id="1.13.11.63"/>
    </reaction>
</comment>
<gene>
    <name evidence="2" type="ORF">GTQ34_13690</name>
</gene>
<evidence type="ECO:0000313" key="2">
    <source>
        <dbReference type="EMBL" id="NAY92971.1"/>
    </source>
</evidence>
<keyword evidence="1" id="KW-0472">Membrane</keyword>
<feature type="transmembrane region" description="Helical" evidence="1">
    <location>
        <begin position="59"/>
        <end position="87"/>
    </location>
</feature>
<evidence type="ECO:0000256" key="1">
    <source>
        <dbReference type="HAMAP-Rule" id="MF_02093"/>
    </source>
</evidence>
<name>A0A964TFN0_9FLAO</name>
<comment type="cofactor">
    <cofactor evidence="1">
        <name>Fe(2+)</name>
        <dbReference type="ChEBI" id="CHEBI:29033"/>
    </cofactor>
</comment>
<accession>A0A964TFN0</accession>
<dbReference type="Proteomes" id="UP000667650">
    <property type="component" value="Unassembled WGS sequence"/>
</dbReference>
<dbReference type="GO" id="GO:0016121">
    <property type="term" value="P:carotene catabolic process"/>
    <property type="evidence" value="ECO:0007669"/>
    <property type="project" value="UniProtKB-UniRule"/>
</dbReference>